<dbReference type="InterPro" id="IPR006073">
    <property type="entry name" value="GTP-bd"/>
</dbReference>
<sequence length="206" mass="22861">MKIKNAGYVKGAATFGQCLRSPLPQIAVAGKSNVGKSSFINRITNDGKLARTSKLPGRTRLINYFAVNTDCGEFLLADLPGYGFAKVSDEEKRKWATLMESYLAQEQRLAHVFFLVDIRHDPTRDDVTMYNYLFANNLPFTVVATKADKVSKSQVRNRVRSIAAFLKVGEGNVIALSSLTEAGKQQVLDRIQQVLESDNAAKEQQE</sequence>
<evidence type="ECO:0000259" key="11">
    <source>
        <dbReference type="PROSITE" id="PS51706"/>
    </source>
</evidence>
<evidence type="ECO:0000256" key="3">
    <source>
        <dbReference type="ARBA" id="ARBA00022618"/>
    </source>
</evidence>
<dbReference type="CDD" id="cd01876">
    <property type="entry name" value="YihA_EngB"/>
    <property type="match status" value="1"/>
</dbReference>
<dbReference type="HAMAP" id="MF_00321">
    <property type="entry name" value="GTPase_EngB"/>
    <property type="match status" value="1"/>
</dbReference>
<comment type="cofactor">
    <cofactor evidence="1">
        <name>Mg(2+)</name>
        <dbReference type="ChEBI" id="CHEBI:18420"/>
    </cofactor>
</comment>
<keyword evidence="4" id="KW-0479">Metal-binding</keyword>
<evidence type="ECO:0000313" key="12">
    <source>
        <dbReference type="EMBL" id="HIU90672.1"/>
    </source>
</evidence>
<protein>
    <recommendedName>
        <fullName evidence="10">Probable GTP-binding protein EngB</fullName>
    </recommendedName>
</protein>
<dbReference type="Proteomes" id="UP000886852">
    <property type="component" value="Unassembled WGS sequence"/>
</dbReference>
<feature type="domain" description="EngB-type G" evidence="11">
    <location>
        <begin position="22"/>
        <end position="197"/>
    </location>
</feature>
<evidence type="ECO:0000256" key="2">
    <source>
        <dbReference type="ARBA" id="ARBA00009638"/>
    </source>
</evidence>
<dbReference type="GO" id="GO:0005525">
    <property type="term" value="F:GTP binding"/>
    <property type="evidence" value="ECO:0007669"/>
    <property type="project" value="UniProtKB-UniRule"/>
</dbReference>
<keyword evidence="7 10" id="KW-0342">GTP-binding</keyword>
<evidence type="ECO:0000256" key="5">
    <source>
        <dbReference type="ARBA" id="ARBA00022741"/>
    </source>
</evidence>
<evidence type="ECO:0000256" key="9">
    <source>
        <dbReference type="ARBA" id="ARBA00023306"/>
    </source>
</evidence>
<dbReference type="GO" id="GO:0046872">
    <property type="term" value="F:metal ion binding"/>
    <property type="evidence" value="ECO:0007669"/>
    <property type="project" value="UniProtKB-KW"/>
</dbReference>
<evidence type="ECO:0000256" key="1">
    <source>
        <dbReference type="ARBA" id="ARBA00001946"/>
    </source>
</evidence>
<reference evidence="12" key="1">
    <citation type="submission" date="2020-10" db="EMBL/GenBank/DDBJ databases">
        <authorList>
            <person name="Gilroy R."/>
        </authorList>
    </citation>
    <scope>NUCLEOTIDE SEQUENCE</scope>
    <source>
        <strain evidence="12">ChiHjej12B11-7776</strain>
    </source>
</reference>
<comment type="caution">
    <text evidence="12">The sequence shown here is derived from an EMBL/GenBank/DDBJ whole genome shotgun (WGS) entry which is preliminary data.</text>
</comment>
<name>A0A9D1SQ47_9BACT</name>
<keyword evidence="5 10" id="KW-0547">Nucleotide-binding</keyword>
<dbReference type="EMBL" id="DVOC01000026">
    <property type="protein sequence ID" value="HIU90672.1"/>
    <property type="molecule type" value="Genomic_DNA"/>
</dbReference>
<comment type="similarity">
    <text evidence="2 10">Belongs to the TRAFAC class TrmE-Era-EngA-EngB-Septin-like GTPase superfamily. EngB GTPase family.</text>
</comment>
<keyword evidence="6" id="KW-0460">Magnesium</keyword>
<evidence type="ECO:0000256" key="8">
    <source>
        <dbReference type="ARBA" id="ARBA00023210"/>
    </source>
</evidence>
<dbReference type="GO" id="GO:0000917">
    <property type="term" value="P:division septum assembly"/>
    <property type="evidence" value="ECO:0007669"/>
    <property type="project" value="UniProtKB-KW"/>
</dbReference>
<dbReference type="PROSITE" id="PS51706">
    <property type="entry name" value="G_ENGB"/>
    <property type="match status" value="1"/>
</dbReference>
<keyword evidence="8 10" id="KW-0717">Septation</keyword>
<dbReference type="SUPFAM" id="SSF52540">
    <property type="entry name" value="P-loop containing nucleoside triphosphate hydrolases"/>
    <property type="match status" value="1"/>
</dbReference>
<evidence type="ECO:0000256" key="10">
    <source>
        <dbReference type="HAMAP-Rule" id="MF_00321"/>
    </source>
</evidence>
<gene>
    <name evidence="10" type="primary">engB</name>
    <name evidence="12" type="ORF">IAC72_01470</name>
</gene>
<reference evidence="12" key="2">
    <citation type="journal article" date="2021" name="PeerJ">
        <title>Extensive microbial diversity within the chicken gut microbiome revealed by metagenomics and culture.</title>
        <authorList>
            <person name="Gilroy R."/>
            <person name="Ravi A."/>
            <person name="Getino M."/>
            <person name="Pursley I."/>
            <person name="Horton D.L."/>
            <person name="Alikhan N.F."/>
            <person name="Baker D."/>
            <person name="Gharbi K."/>
            <person name="Hall N."/>
            <person name="Watson M."/>
            <person name="Adriaenssens E.M."/>
            <person name="Foster-Nyarko E."/>
            <person name="Jarju S."/>
            <person name="Secka A."/>
            <person name="Antonio M."/>
            <person name="Oren A."/>
            <person name="Chaudhuri R.R."/>
            <person name="La Ragione R."/>
            <person name="Hildebrand F."/>
            <person name="Pallen M.J."/>
        </authorList>
    </citation>
    <scope>NUCLEOTIDE SEQUENCE</scope>
    <source>
        <strain evidence="12">ChiHjej12B11-7776</strain>
    </source>
</reference>
<dbReference type="PANTHER" id="PTHR11649">
    <property type="entry name" value="MSS1/TRME-RELATED GTP-BINDING PROTEIN"/>
    <property type="match status" value="1"/>
</dbReference>
<accession>A0A9D1SQ47</accession>
<dbReference type="NCBIfam" id="TIGR03598">
    <property type="entry name" value="GTPase_YsxC"/>
    <property type="match status" value="1"/>
</dbReference>
<organism evidence="12 13">
    <name type="scientific">Candidatus Fimimonas merdipullorum</name>
    <dbReference type="NCBI Taxonomy" id="2840822"/>
    <lineage>
        <taxon>Bacteria</taxon>
        <taxon>Pseudomonadati</taxon>
        <taxon>Myxococcota</taxon>
        <taxon>Myxococcia</taxon>
        <taxon>Myxococcales</taxon>
        <taxon>Cystobacterineae</taxon>
        <taxon>Myxococcaceae</taxon>
        <taxon>Myxococcaceae incertae sedis</taxon>
        <taxon>Candidatus Fimimonas</taxon>
    </lineage>
</organism>
<comment type="function">
    <text evidence="10">Necessary for normal cell division and for the maintenance of normal septation.</text>
</comment>
<keyword evidence="3 10" id="KW-0132">Cell division</keyword>
<dbReference type="InterPro" id="IPR030393">
    <property type="entry name" value="G_ENGB_dom"/>
</dbReference>
<dbReference type="AlphaFoldDB" id="A0A9D1SQ47"/>
<evidence type="ECO:0000256" key="4">
    <source>
        <dbReference type="ARBA" id="ARBA00022723"/>
    </source>
</evidence>
<keyword evidence="9 10" id="KW-0131">Cell cycle</keyword>
<dbReference type="Pfam" id="PF01926">
    <property type="entry name" value="MMR_HSR1"/>
    <property type="match status" value="1"/>
</dbReference>
<dbReference type="InterPro" id="IPR027417">
    <property type="entry name" value="P-loop_NTPase"/>
</dbReference>
<dbReference type="GO" id="GO:0005829">
    <property type="term" value="C:cytosol"/>
    <property type="evidence" value="ECO:0007669"/>
    <property type="project" value="TreeGrafter"/>
</dbReference>
<proteinExistence type="inferred from homology"/>
<dbReference type="PANTHER" id="PTHR11649:SF13">
    <property type="entry name" value="ENGB-TYPE G DOMAIN-CONTAINING PROTEIN"/>
    <property type="match status" value="1"/>
</dbReference>
<evidence type="ECO:0000256" key="7">
    <source>
        <dbReference type="ARBA" id="ARBA00023134"/>
    </source>
</evidence>
<evidence type="ECO:0000313" key="13">
    <source>
        <dbReference type="Proteomes" id="UP000886852"/>
    </source>
</evidence>
<dbReference type="Gene3D" id="3.40.50.300">
    <property type="entry name" value="P-loop containing nucleotide triphosphate hydrolases"/>
    <property type="match status" value="1"/>
</dbReference>
<dbReference type="InterPro" id="IPR019987">
    <property type="entry name" value="GTP-bd_ribosome_bio_YsxC"/>
</dbReference>
<evidence type="ECO:0000256" key="6">
    <source>
        <dbReference type="ARBA" id="ARBA00022842"/>
    </source>
</evidence>